<dbReference type="EC" id="3.2.2.9" evidence="2"/>
<dbReference type="InterPro" id="IPR035994">
    <property type="entry name" value="Nucleoside_phosphorylase_sf"/>
</dbReference>
<dbReference type="SUPFAM" id="SSF53167">
    <property type="entry name" value="Purine and uridine phosphorylases"/>
    <property type="match status" value="1"/>
</dbReference>
<evidence type="ECO:0000256" key="1">
    <source>
        <dbReference type="ARBA" id="ARBA00004945"/>
    </source>
</evidence>
<protein>
    <recommendedName>
        <fullName evidence="2">adenosylhomocysteine nucleosidase</fullName>
        <ecNumber evidence="2">3.2.2.9</ecNumber>
    </recommendedName>
</protein>
<dbReference type="UniPathway" id="UPA00904">
    <property type="reaction ID" value="UER00871"/>
</dbReference>
<dbReference type="Gene3D" id="3.40.50.1580">
    <property type="entry name" value="Nucleoside phosphorylase domain"/>
    <property type="match status" value="1"/>
</dbReference>
<dbReference type="InterPro" id="IPR010049">
    <property type="entry name" value="MTA_SAH_Nsdase"/>
</dbReference>
<keyword evidence="3" id="KW-0028">Amino-acid biosynthesis</keyword>
<dbReference type="GO" id="GO:0009164">
    <property type="term" value="P:nucleoside catabolic process"/>
    <property type="evidence" value="ECO:0007669"/>
    <property type="project" value="InterPro"/>
</dbReference>
<accession>A0A6N7V1J3</accession>
<evidence type="ECO:0000256" key="3">
    <source>
        <dbReference type="ARBA" id="ARBA00022605"/>
    </source>
</evidence>
<dbReference type="InterPro" id="IPR000845">
    <property type="entry name" value="Nucleoside_phosphorylase_d"/>
</dbReference>
<keyword evidence="8" id="KW-1185">Reference proteome</keyword>
<dbReference type="AlphaFoldDB" id="A0A6N7V1J3"/>
<evidence type="ECO:0000256" key="2">
    <source>
        <dbReference type="ARBA" id="ARBA00011974"/>
    </source>
</evidence>
<name>A0A6N7V1J3_9FIRM</name>
<dbReference type="GO" id="GO:0008782">
    <property type="term" value="F:adenosylhomocysteine nucleosidase activity"/>
    <property type="evidence" value="ECO:0007669"/>
    <property type="project" value="UniProtKB-EC"/>
</dbReference>
<dbReference type="RefSeq" id="WP_154477294.1">
    <property type="nucleotide sequence ID" value="NZ_JAQYBV010000086.1"/>
</dbReference>
<dbReference type="GO" id="GO:0019284">
    <property type="term" value="P:L-methionine salvage from S-adenosylmethionine"/>
    <property type="evidence" value="ECO:0007669"/>
    <property type="project" value="TreeGrafter"/>
</dbReference>
<evidence type="ECO:0000313" key="7">
    <source>
        <dbReference type="EMBL" id="MSR94000.1"/>
    </source>
</evidence>
<evidence type="ECO:0000313" key="8">
    <source>
        <dbReference type="Proteomes" id="UP000434409"/>
    </source>
</evidence>
<dbReference type="GO" id="GO:0005829">
    <property type="term" value="C:cytosol"/>
    <property type="evidence" value="ECO:0007669"/>
    <property type="project" value="TreeGrafter"/>
</dbReference>
<dbReference type="NCBIfam" id="NF004079">
    <property type="entry name" value="PRK05584.1"/>
    <property type="match status" value="1"/>
</dbReference>
<organism evidence="7 8">
    <name type="scientific">Suipraeoptans intestinalis</name>
    <dbReference type="NCBI Taxonomy" id="2606628"/>
    <lineage>
        <taxon>Bacteria</taxon>
        <taxon>Bacillati</taxon>
        <taxon>Bacillota</taxon>
        <taxon>Clostridia</taxon>
        <taxon>Lachnospirales</taxon>
        <taxon>Lachnospiraceae</taxon>
        <taxon>Suipraeoptans</taxon>
    </lineage>
</organism>
<dbReference type="PANTHER" id="PTHR46832">
    <property type="entry name" value="5'-METHYLTHIOADENOSINE/S-ADENOSYLHOMOCYSTEINE NUCLEOSIDASE"/>
    <property type="match status" value="1"/>
</dbReference>
<keyword evidence="7" id="KW-0326">Glycosidase</keyword>
<dbReference type="CDD" id="cd09008">
    <property type="entry name" value="MTAN"/>
    <property type="match status" value="1"/>
</dbReference>
<dbReference type="NCBIfam" id="TIGR01704">
    <property type="entry name" value="MTA_SAH-Nsdase"/>
    <property type="match status" value="1"/>
</dbReference>
<evidence type="ECO:0000256" key="4">
    <source>
        <dbReference type="ARBA" id="ARBA00022801"/>
    </source>
</evidence>
<evidence type="ECO:0000259" key="6">
    <source>
        <dbReference type="Pfam" id="PF01048"/>
    </source>
</evidence>
<dbReference type="Pfam" id="PF01048">
    <property type="entry name" value="PNP_UDP_1"/>
    <property type="match status" value="1"/>
</dbReference>
<gene>
    <name evidence="7" type="ORF">FYJ34_06960</name>
</gene>
<sequence>MIGIIGAMEEEVAALQRDMEIEETRKIASMEFYKGRLCGQEAVVVRSGVGKVNAGICGAILALEFGADVLINTGIAGGLHPDIRIGDMVISRDALHHDMDASAFGDPRGQVPRMDVWAFPAEEELIERAKKANQRANPDIQTFVGRVVTGDQFVSSEEKKQELTEVFGGMCVEMEGAGIAQAAYLNRIPYVIVRSISDQADHCATEDYPTFEKKAIAHSVRLIREMLGNWGKLD</sequence>
<comment type="caution">
    <text evidence="7">The sequence shown here is derived from an EMBL/GenBank/DDBJ whole genome shotgun (WGS) entry which is preliminary data.</text>
</comment>
<proteinExistence type="predicted"/>
<keyword evidence="4 7" id="KW-0378">Hydrolase</keyword>
<dbReference type="EMBL" id="VULY01000018">
    <property type="protein sequence ID" value="MSR94000.1"/>
    <property type="molecule type" value="Genomic_DNA"/>
</dbReference>
<evidence type="ECO:0000256" key="5">
    <source>
        <dbReference type="ARBA" id="ARBA00023167"/>
    </source>
</evidence>
<keyword evidence="5" id="KW-0486">Methionine biosynthesis</keyword>
<reference evidence="7 8" key="1">
    <citation type="submission" date="2019-08" db="EMBL/GenBank/DDBJ databases">
        <title>In-depth cultivation of the pig gut microbiome towards novel bacterial diversity and tailored functional studies.</title>
        <authorList>
            <person name="Wylensek D."/>
            <person name="Hitch T.C.A."/>
            <person name="Clavel T."/>
        </authorList>
    </citation>
    <scope>NUCLEOTIDE SEQUENCE [LARGE SCALE GENOMIC DNA]</scope>
    <source>
        <strain evidence="7 8">68-1-5</strain>
    </source>
</reference>
<dbReference type="GO" id="GO:0008930">
    <property type="term" value="F:methylthioadenosine nucleosidase activity"/>
    <property type="evidence" value="ECO:0007669"/>
    <property type="project" value="InterPro"/>
</dbReference>
<comment type="pathway">
    <text evidence="1">Amino-acid biosynthesis; L-methionine biosynthesis via salvage pathway; S-methyl-5-thio-alpha-D-ribose 1-phosphate from S-methyl-5'-thioadenosine (hydrolase route): step 1/2.</text>
</comment>
<dbReference type="GO" id="GO:0019509">
    <property type="term" value="P:L-methionine salvage from methylthioadenosine"/>
    <property type="evidence" value="ECO:0007669"/>
    <property type="project" value="UniProtKB-UniPathway"/>
</dbReference>
<feature type="domain" description="Nucleoside phosphorylase" evidence="6">
    <location>
        <begin position="2"/>
        <end position="227"/>
    </location>
</feature>
<dbReference type="PANTHER" id="PTHR46832:SF1">
    <property type="entry name" value="5'-METHYLTHIOADENOSINE_S-ADENOSYLHOMOCYSTEINE NUCLEOSIDASE"/>
    <property type="match status" value="1"/>
</dbReference>
<dbReference type="Proteomes" id="UP000434409">
    <property type="component" value="Unassembled WGS sequence"/>
</dbReference>